<evidence type="ECO:0000256" key="2">
    <source>
        <dbReference type="ARBA" id="ARBA00004613"/>
    </source>
</evidence>
<evidence type="ECO:0000256" key="14">
    <source>
        <dbReference type="PIRSR" id="PIRSR601384-1"/>
    </source>
</evidence>
<dbReference type="GO" id="GO:0004222">
    <property type="term" value="F:metalloendopeptidase activity"/>
    <property type="evidence" value="ECO:0007669"/>
    <property type="project" value="InterPro"/>
</dbReference>
<dbReference type="InterPro" id="IPR001384">
    <property type="entry name" value="Peptidase_M35"/>
</dbReference>
<feature type="domain" description="Lysine-specific metallo-endopeptidase" evidence="17">
    <location>
        <begin position="209"/>
        <end position="348"/>
    </location>
</feature>
<evidence type="ECO:0000256" key="12">
    <source>
        <dbReference type="ARBA" id="ARBA00023049"/>
    </source>
</evidence>
<dbReference type="GO" id="GO:0006508">
    <property type="term" value="P:proteolysis"/>
    <property type="evidence" value="ECO:0007669"/>
    <property type="project" value="UniProtKB-KW"/>
</dbReference>
<name>A0A5C3N7P1_9AGAM</name>
<keyword evidence="9 16" id="KW-0732">Signal</keyword>
<evidence type="ECO:0000256" key="16">
    <source>
        <dbReference type="SAM" id="SignalP"/>
    </source>
</evidence>
<reference evidence="18 19" key="1">
    <citation type="journal article" date="2019" name="Nat. Ecol. Evol.">
        <title>Megaphylogeny resolves global patterns of mushroom evolution.</title>
        <authorList>
            <person name="Varga T."/>
            <person name="Krizsan K."/>
            <person name="Foldi C."/>
            <person name="Dima B."/>
            <person name="Sanchez-Garcia M."/>
            <person name="Sanchez-Ramirez S."/>
            <person name="Szollosi G.J."/>
            <person name="Szarkandi J.G."/>
            <person name="Papp V."/>
            <person name="Albert L."/>
            <person name="Andreopoulos W."/>
            <person name="Angelini C."/>
            <person name="Antonin V."/>
            <person name="Barry K.W."/>
            <person name="Bougher N.L."/>
            <person name="Buchanan P."/>
            <person name="Buyck B."/>
            <person name="Bense V."/>
            <person name="Catcheside P."/>
            <person name="Chovatia M."/>
            <person name="Cooper J."/>
            <person name="Damon W."/>
            <person name="Desjardin D."/>
            <person name="Finy P."/>
            <person name="Geml J."/>
            <person name="Haridas S."/>
            <person name="Hughes K."/>
            <person name="Justo A."/>
            <person name="Karasinski D."/>
            <person name="Kautmanova I."/>
            <person name="Kiss B."/>
            <person name="Kocsube S."/>
            <person name="Kotiranta H."/>
            <person name="LaButti K.M."/>
            <person name="Lechner B.E."/>
            <person name="Liimatainen K."/>
            <person name="Lipzen A."/>
            <person name="Lukacs Z."/>
            <person name="Mihaltcheva S."/>
            <person name="Morgado L.N."/>
            <person name="Niskanen T."/>
            <person name="Noordeloos M.E."/>
            <person name="Ohm R.A."/>
            <person name="Ortiz-Santana B."/>
            <person name="Ovrebo C."/>
            <person name="Racz N."/>
            <person name="Riley R."/>
            <person name="Savchenko A."/>
            <person name="Shiryaev A."/>
            <person name="Soop K."/>
            <person name="Spirin V."/>
            <person name="Szebenyi C."/>
            <person name="Tomsovsky M."/>
            <person name="Tulloss R.E."/>
            <person name="Uehling J."/>
            <person name="Grigoriev I.V."/>
            <person name="Vagvolgyi C."/>
            <person name="Papp T."/>
            <person name="Martin F.M."/>
            <person name="Miettinen O."/>
            <person name="Hibbett D.S."/>
            <person name="Nagy L.G."/>
        </authorList>
    </citation>
    <scope>NUCLEOTIDE SEQUENCE [LARGE SCALE GENOMIC DNA]</scope>
    <source>
        <strain evidence="18 19">OMC1185</strain>
    </source>
</reference>
<evidence type="ECO:0000256" key="9">
    <source>
        <dbReference type="ARBA" id="ARBA00022729"/>
    </source>
</evidence>
<feature type="signal peptide" evidence="16">
    <location>
        <begin position="1"/>
        <end position="17"/>
    </location>
</feature>
<evidence type="ECO:0000256" key="10">
    <source>
        <dbReference type="ARBA" id="ARBA00022801"/>
    </source>
</evidence>
<dbReference type="Gene3D" id="2.60.40.2970">
    <property type="match status" value="1"/>
</dbReference>
<keyword evidence="8 15" id="KW-0479">Metal-binding</keyword>
<comment type="similarity">
    <text evidence="3">Belongs to the peptidase M35 family.</text>
</comment>
<protein>
    <recommendedName>
        <fullName evidence="4">deuterolysin</fullName>
        <ecNumber evidence="4">3.4.24.39</ecNumber>
    </recommendedName>
</protein>
<evidence type="ECO:0000256" key="6">
    <source>
        <dbReference type="ARBA" id="ARBA00022670"/>
    </source>
</evidence>
<dbReference type="STRING" id="5364.A0A5C3N7P1"/>
<dbReference type="SUPFAM" id="SSF55486">
    <property type="entry name" value="Metalloproteases ('zincins'), catalytic domain"/>
    <property type="match status" value="1"/>
</dbReference>
<evidence type="ECO:0000313" key="19">
    <source>
        <dbReference type="Proteomes" id="UP000305948"/>
    </source>
</evidence>
<evidence type="ECO:0000256" key="4">
    <source>
        <dbReference type="ARBA" id="ARBA00012431"/>
    </source>
</evidence>
<feature type="chain" id="PRO_5022997515" description="deuterolysin" evidence="16">
    <location>
        <begin position="18"/>
        <end position="356"/>
    </location>
</feature>
<keyword evidence="19" id="KW-1185">Reference proteome</keyword>
<keyword evidence="12 18" id="KW-0482">Metalloprotease</keyword>
<dbReference type="InterPro" id="IPR050414">
    <property type="entry name" value="Fungal_M35_metalloproteases"/>
</dbReference>
<keyword evidence="10" id="KW-0378">Hydrolase</keyword>
<feature type="binding site" evidence="15">
    <location>
        <position position="310"/>
    </location>
    <ligand>
        <name>Zn(2+)</name>
        <dbReference type="ChEBI" id="CHEBI:29105"/>
        <note>catalytic</note>
    </ligand>
</feature>
<dbReference type="EMBL" id="ML213510">
    <property type="protein sequence ID" value="TFK52058.1"/>
    <property type="molecule type" value="Genomic_DNA"/>
</dbReference>
<evidence type="ECO:0000256" key="11">
    <source>
        <dbReference type="ARBA" id="ARBA00022833"/>
    </source>
</evidence>
<feature type="active site" evidence="14">
    <location>
        <position position="307"/>
    </location>
</feature>
<dbReference type="InterPro" id="IPR029463">
    <property type="entry name" value="Lys_MEP"/>
</dbReference>
<dbReference type="GO" id="GO:0046872">
    <property type="term" value="F:metal ion binding"/>
    <property type="evidence" value="ECO:0007669"/>
    <property type="project" value="UniProtKB-KW"/>
</dbReference>
<keyword evidence="13" id="KW-0865">Zymogen</keyword>
<keyword evidence="7" id="KW-0165">Cleavage on pair of basic residues</keyword>
<dbReference type="PANTHER" id="PTHR37016:SF3">
    <property type="entry name" value="NEUTRAL PROTEASE 2-RELATED"/>
    <property type="match status" value="1"/>
</dbReference>
<proteinExistence type="inferred from homology"/>
<dbReference type="OrthoDB" id="412874at2759"/>
<feature type="binding site" evidence="15">
    <location>
        <position position="306"/>
    </location>
    <ligand>
        <name>Zn(2+)</name>
        <dbReference type="ChEBI" id="CHEBI:29105"/>
        <note>catalytic</note>
    </ligand>
</feature>
<dbReference type="AlphaFoldDB" id="A0A5C3N7P1"/>
<evidence type="ECO:0000313" key="18">
    <source>
        <dbReference type="EMBL" id="TFK52058.1"/>
    </source>
</evidence>
<gene>
    <name evidence="18" type="ORF">OE88DRAFT_1500837</name>
</gene>
<accession>A0A5C3N7P1</accession>
<keyword evidence="5" id="KW-0964">Secreted</keyword>
<feature type="binding site" evidence="15">
    <location>
        <position position="317"/>
    </location>
    <ligand>
        <name>Zn(2+)</name>
        <dbReference type="ChEBI" id="CHEBI:29105"/>
        <note>catalytic</note>
    </ligand>
</feature>
<comment type="catalytic activity">
    <reaction evidence="1">
        <text>Preferential cleavage of bonds with hydrophobic residues in P1'. Also 3-Asn-|-Gln-4 and 8-Gly-|-Ser-9 bonds in insulin B chain.</text>
        <dbReference type="EC" id="3.4.24.39"/>
    </reaction>
</comment>
<dbReference type="CDD" id="cd11008">
    <property type="entry name" value="M35_deuterolysin_like"/>
    <property type="match status" value="1"/>
</dbReference>
<organism evidence="18 19">
    <name type="scientific">Heliocybe sulcata</name>
    <dbReference type="NCBI Taxonomy" id="5364"/>
    <lineage>
        <taxon>Eukaryota</taxon>
        <taxon>Fungi</taxon>
        <taxon>Dikarya</taxon>
        <taxon>Basidiomycota</taxon>
        <taxon>Agaricomycotina</taxon>
        <taxon>Agaricomycetes</taxon>
        <taxon>Gloeophyllales</taxon>
        <taxon>Gloeophyllaceae</taxon>
        <taxon>Heliocybe</taxon>
    </lineage>
</organism>
<evidence type="ECO:0000256" key="7">
    <source>
        <dbReference type="ARBA" id="ARBA00022685"/>
    </source>
</evidence>
<dbReference type="GO" id="GO:0005576">
    <property type="term" value="C:extracellular region"/>
    <property type="evidence" value="ECO:0007669"/>
    <property type="project" value="UniProtKB-SubCell"/>
</dbReference>
<dbReference type="SMART" id="SM01351">
    <property type="entry name" value="Aspzincin_M35"/>
    <property type="match status" value="1"/>
</dbReference>
<dbReference type="EC" id="3.4.24.39" evidence="4"/>
<keyword evidence="6 18" id="KW-0645">Protease</keyword>
<dbReference type="Pfam" id="PF02102">
    <property type="entry name" value="Peptidase_M35"/>
    <property type="match status" value="1"/>
</dbReference>
<dbReference type="Gene3D" id="3.40.390.10">
    <property type="entry name" value="Collagenase (Catalytic Domain)"/>
    <property type="match status" value="1"/>
</dbReference>
<evidence type="ECO:0000256" key="15">
    <source>
        <dbReference type="PIRSR" id="PIRSR601384-2"/>
    </source>
</evidence>
<dbReference type="PANTHER" id="PTHR37016">
    <property type="match status" value="1"/>
</dbReference>
<evidence type="ECO:0000256" key="13">
    <source>
        <dbReference type="ARBA" id="ARBA00023145"/>
    </source>
</evidence>
<evidence type="ECO:0000259" key="17">
    <source>
        <dbReference type="SMART" id="SM01351"/>
    </source>
</evidence>
<evidence type="ECO:0000256" key="8">
    <source>
        <dbReference type="ARBA" id="ARBA00022723"/>
    </source>
</evidence>
<evidence type="ECO:0000256" key="1">
    <source>
        <dbReference type="ARBA" id="ARBA00001187"/>
    </source>
</evidence>
<comment type="cofactor">
    <cofactor evidence="15">
        <name>Zn(2+)</name>
        <dbReference type="ChEBI" id="CHEBI:29105"/>
    </cofactor>
    <text evidence="15">Binds 1 zinc ion per subunit.</text>
</comment>
<evidence type="ECO:0000256" key="5">
    <source>
        <dbReference type="ARBA" id="ARBA00022525"/>
    </source>
</evidence>
<keyword evidence="11 15" id="KW-0862">Zinc</keyword>
<dbReference type="Proteomes" id="UP000305948">
    <property type="component" value="Unassembled WGS sequence"/>
</dbReference>
<sequence length="356" mass="37740">MLCLSLITLSLSALAYASPAKRAQALSVSVTGPGSVDSISDLKLTALVKNSGAEDVKILKYGTVLDGSMPTRSFRVSKDGKAAKFTGVKMSVDMKKVGDNAFVTIPAGQTYTVEHDISSLYDFETLGTGSYSIEPVTTFQIMSNESEPASKAKAQIGAEAVSVTVNKDVAKKDLKVNTKRATVSCDTSDASYIRSSYSEGQTLAQIASDYVSSNGADDLFTSYFGTTSTGSVIDVLDNVANEDDSSRTLNCDDPYDACEQGVIAYTLIATTNIYFCDIFYDEVPQSNLCSGTSVADRDIRGGTVLHELTHATSDTEDVGYGCSSDQSLASSDPESAANNADNYNCFATQVYADTQC</sequence>
<evidence type="ECO:0000256" key="3">
    <source>
        <dbReference type="ARBA" id="ARBA00010279"/>
    </source>
</evidence>
<comment type="subcellular location">
    <subcellularLocation>
        <location evidence="2">Secreted</location>
    </subcellularLocation>
</comment>
<dbReference type="InterPro" id="IPR024079">
    <property type="entry name" value="MetalloPept_cat_dom_sf"/>
</dbReference>